<evidence type="ECO:0000256" key="4">
    <source>
        <dbReference type="ARBA" id="ARBA00023152"/>
    </source>
</evidence>
<dbReference type="GO" id="GO:0097367">
    <property type="term" value="F:carbohydrate derivative binding"/>
    <property type="evidence" value="ECO:0007669"/>
    <property type="project" value="InterPro"/>
</dbReference>
<dbReference type="CDD" id="cd05016">
    <property type="entry name" value="SIS_PGI_2"/>
    <property type="match status" value="1"/>
</dbReference>
<comment type="subcellular location">
    <subcellularLocation>
        <location evidence="7">Cytoplasm</location>
    </subcellularLocation>
</comment>
<dbReference type="GO" id="GO:0006094">
    <property type="term" value="P:gluconeogenesis"/>
    <property type="evidence" value="ECO:0007669"/>
    <property type="project" value="UniProtKB-UniRule"/>
</dbReference>
<dbReference type="Proteomes" id="UP000541109">
    <property type="component" value="Unassembled WGS sequence"/>
</dbReference>
<feature type="active site" evidence="7">
    <location>
        <position position="516"/>
    </location>
</feature>
<dbReference type="InterPro" id="IPR046348">
    <property type="entry name" value="SIS_dom_sf"/>
</dbReference>
<evidence type="ECO:0000256" key="6">
    <source>
        <dbReference type="ARBA" id="ARBA00029321"/>
    </source>
</evidence>
<dbReference type="CDD" id="cd05015">
    <property type="entry name" value="SIS_PGI_1"/>
    <property type="match status" value="1"/>
</dbReference>
<organism evidence="9 10">
    <name type="scientific">Stappia albiluteola</name>
    <dbReference type="NCBI Taxonomy" id="2758565"/>
    <lineage>
        <taxon>Bacteria</taxon>
        <taxon>Pseudomonadati</taxon>
        <taxon>Pseudomonadota</taxon>
        <taxon>Alphaproteobacteria</taxon>
        <taxon>Hyphomicrobiales</taxon>
        <taxon>Stappiaceae</taxon>
        <taxon>Stappia</taxon>
    </lineage>
</organism>
<keyword evidence="7" id="KW-0963">Cytoplasm</keyword>
<comment type="pathway">
    <text evidence="1 7 8">Carbohydrate degradation; glycolysis; D-glyceraldehyde 3-phosphate and glycerone phosphate from D-glucose: step 2/4.</text>
</comment>
<evidence type="ECO:0000256" key="3">
    <source>
        <dbReference type="ARBA" id="ARBA00022432"/>
    </source>
</evidence>
<dbReference type="UniPathway" id="UPA00138"/>
<dbReference type="PANTHER" id="PTHR11469">
    <property type="entry name" value="GLUCOSE-6-PHOSPHATE ISOMERASE"/>
    <property type="match status" value="1"/>
</dbReference>
<accession>A0A839AE33</accession>
<dbReference type="NCBIfam" id="NF001211">
    <property type="entry name" value="PRK00179.1"/>
    <property type="match status" value="1"/>
</dbReference>
<dbReference type="GO" id="GO:0048029">
    <property type="term" value="F:monosaccharide binding"/>
    <property type="evidence" value="ECO:0007669"/>
    <property type="project" value="TreeGrafter"/>
</dbReference>
<keyword evidence="10" id="KW-1185">Reference proteome</keyword>
<dbReference type="AlphaFoldDB" id="A0A839AE33"/>
<name>A0A839AE33_9HYPH</name>
<dbReference type="RefSeq" id="WP_182164316.1">
    <property type="nucleotide sequence ID" value="NZ_JACFXV010000048.1"/>
</dbReference>
<dbReference type="UniPathway" id="UPA00109">
    <property type="reaction ID" value="UER00181"/>
</dbReference>
<dbReference type="InterPro" id="IPR035476">
    <property type="entry name" value="SIS_PGI_1"/>
</dbReference>
<dbReference type="PROSITE" id="PS00765">
    <property type="entry name" value="P_GLUCOSE_ISOMERASE_1"/>
    <property type="match status" value="1"/>
</dbReference>
<evidence type="ECO:0000256" key="5">
    <source>
        <dbReference type="ARBA" id="ARBA00023235"/>
    </source>
</evidence>
<reference evidence="9 10" key="1">
    <citation type="submission" date="2020-07" db="EMBL/GenBank/DDBJ databases">
        <title>Stappia sp., F7233, whole genome shotgun sequencing project.</title>
        <authorList>
            <person name="Jiang S."/>
            <person name="Liu Z.W."/>
            <person name="Du Z.J."/>
        </authorList>
    </citation>
    <scope>NUCLEOTIDE SEQUENCE [LARGE SCALE GENOMIC DNA]</scope>
    <source>
        <strain evidence="9 10">F7233</strain>
    </source>
</reference>
<dbReference type="HAMAP" id="MF_00473">
    <property type="entry name" value="G6P_isomerase"/>
    <property type="match status" value="1"/>
</dbReference>
<dbReference type="EMBL" id="JACFXV010000048">
    <property type="protein sequence ID" value="MBA5777172.1"/>
    <property type="molecule type" value="Genomic_DNA"/>
</dbReference>
<keyword evidence="5 7" id="KW-0413">Isomerase</keyword>
<dbReference type="SUPFAM" id="SSF53697">
    <property type="entry name" value="SIS domain"/>
    <property type="match status" value="1"/>
</dbReference>
<dbReference type="GO" id="GO:0005829">
    <property type="term" value="C:cytosol"/>
    <property type="evidence" value="ECO:0007669"/>
    <property type="project" value="TreeGrafter"/>
</dbReference>
<protein>
    <recommendedName>
        <fullName evidence="7">Glucose-6-phosphate isomerase</fullName>
        <shortName evidence="7">GPI</shortName>
        <ecNumber evidence="7">5.3.1.9</ecNumber>
    </recommendedName>
    <alternativeName>
        <fullName evidence="7">Phosphoglucose isomerase</fullName>
        <shortName evidence="7">PGI</shortName>
    </alternativeName>
    <alternativeName>
        <fullName evidence="7">Phosphohexose isomerase</fullName>
        <shortName evidence="7">PHI</shortName>
    </alternativeName>
</protein>
<dbReference type="InterPro" id="IPR001672">
    <property type="entry name" value="G6P_Isomerase"/>
</dbReference>
<evidence type="ECO:0000313" key="9">
    <source>
        <dbReference type="EMBL" id="MBA5777172.1"/>
    </source>
</evidence>
<dbReference type="InterPro" id="IPR023096">
    <property type="entry name" value="G6P_Isomerase_C"/>
</dbReference>
<dbReference type="GO" id="GO:0051156">
    <property type="term" value="P:glucose 6-phosphate metabolic process"/>
    <property type="evidence" value="ECO:0007669"/>
    <property type="project" value="TreeGrafter"/>
</dbReference>
<feature type="active site" evidence="7">
    <location>
        <position position="388"/>
    </location>
</feature>
<keyword evidence="3 7" id="KW-0312">Gluconeogenesis</keyword>
<dbReference type="PROSITE" id="PS51463">
    <property type="entry name" value="P_GLUCOSE_ISOMERASE_3"/>
    <property type="match status" value="1"/>
</dbReference>
<dbReference type="PRINTS" id="PR00662">
    <property type="entry name" value="G6PISOMERASE"/>
</dbReference>
<dbReference type="Gene3D" id="1.10.1390.10">
    <property type="match status" value="1"/>
</dbReference>
<dbReference type="EC" id="5.3.1.9" evidence="7"/>
<gene>
    <name evidence="7 9" type="primary">pgi</name>
    <name evidence="9" type="ORF">H2509_08540</name>
</gene>
<evidence type="ECO:0000256" key="1">
    <source>
        <dbReference type="ARBA" id="ARBA00004926"/>
    </source>
</evidence>
<dbReference type="InterPro" id="IPR018189">
    <property type="entry name" value="Phosphoglucose_isomerase_CS"/>
</dbReference>
<keyword evidence="4 7" id="KW-0324">Glycolysis</keyword>
<dbReference type="GO" id="GO:0006096">
    <property type="term" value="P:glycolytic process"/>
    <property type="evidence" value="ECO:0007669"/>
    <property type="project" value="UniProtKB-UniRule"/>
</dbReference>
<dbReference type="Gene3D" id="3.40.50.10490">
    <property type="entry name" value="Glucose-6-phosphate isomerase like protein, domain 1"/>
    <property type="match status" value="2"/>
</dbReference>
<comment type="catalytic activity">
    <reaction evidence="6 7 8">
        <text>alpha-D-glucose 6-phosphate = beta-D-fructose 6-phosphate</text>
        <dbReference type="Rhea" id="RHEA:11816"/>
        <dbReference type="ChEBI" id="CHEBI:57634"/>
        <dbReference type="ChEBI" id="CHEBI:58225"/>
        <dbReference type="EC" id="5.3.1.9"/>
    </reaction>
</comment>
<evidence type="ECO:0000313" key="10">
    <source>
        <dbReference type="Proteomes" id="UP000541109"/>
    </source>
</evidence>
<comment type="function">
    <text evidence="7">Catalyzes the reversible isomerization of glucose-6-phosphate to fructose-6-phosphate.</text>
</comment>
<dbReference type="GO" id="GO:0004347">
    <property type="term" value="F:glucose-6-phosphate isomerase activity"/>
    <property type="evidence" value="ECO:0007669"/>
    <property type="project" value="UniProtKB-UniRule"/>
</dbReference>
<comment type="similarity">
    <text evidence="2 7 8">Belongs to the GPI family.</text>
</comment>
<dbReference type="PROSITE" id="PS00174">
    <property type="entry name" value="P_GLUCOSE_ISOMERASE_2"/>
    <property type="match status" value="1"/>
</dbReference>
<evidence type="ECO:0000256" key="7">
    <source>
        <dbReference type="HAMAP-Rule" id="MF_00473"/>
    </source>
</evidence>
<dbReference type="PANTHER" id="PTHR11469:SF1">
    <property type="entry name" value="GLUCOSE-6-PHOSPHATE ISOMERASE"/>
    <property type="match status" value="1"/>
</dbReference>
<dbReference type="InterPro" id="IPR035482">
    <property type="entry name" value="SIS_PGI_2"/>
</dbReference>
<evidence type="ECO:0000256" key="8">
    <source>
        <dbReference type="RuleBase" id="RU000612"/>
    </source>
</evidence>
<evidence type="ECO:0000256" key="2">
    <source>
        <dbReference type="ARBA" id="ARBA00006604"/>
    </source>
</evidence>
<comment type="pathway">
    <text evidence="7">Carbohydrate biosynthesis; gluconeogenesis.</text>
</comment>
<proteinExistence type="inferred from homology"/>
<sequence>MAGTPEDAKQAALSDAWGLVHGEAKRLEETGIGALFASDGERFDRLSATHEDLLVDFSKERLDEAALDALIRLAGTAGVEDRRAAMLAGQPVNLTEGRAVLHTALRAGPDARVLVDGEDVMPTVRAVLDRFLDFAEDVRSGTYRSASGNAFTDVVNIGIGGSDLGPAMAARALAPDADGPRLHFVSNVDGSHLADTLKRLDPKTTLFIVASKTFTTQETMTNARSARAWLEAALPADAGKHFAAVSTNLAATKAFGIDDARVFGFWDWVGGRYSVWSAIGLPLAIAIGADGFRAFLAGARDMDAHFASAPLRRNLPVLLALIGIWRRNALGLPTVALIPYDQRLDRFAAYVQQLDMESNGKRVTREGVPVTRATGPIIWGEPGTNAQHSFFQLLHQGTDVIPVDFIASASARDGLPGHQSLLLANCLAQARALAFGRSEEEVRKLMRAQGRSPAEIDKLAPHRTFPGNRPSTVILQSELNPFTLGRLIALFEHKVFVQGAIWNVNSYDQWGVELGKEFAGSLGPLVAGEASDTSGLDASTIGLLGYLSSSKD</sequence>
<dbReference type="Pfam" id="PF00342">
    <property type="entry name" value="PGI"/>
    <property type="match status" value="1"/>
</dbReference>
<comment type="caution">
    <text evidence="9">The sequence shown here is derived from an EMBL/GenBank/DDBJ whole genome shotgun (WGS) entry which is preliminary data.</text>
</comment>
<feature type="active site" description="Proton donor" evidence="7">
    <location>
        <position position="357"/>
    </location>
</feature>